<evidence type="ECO:0000313" key="1">
    <source>
        <dbReference type="EMBL" id="TVP41894.1"/>
    </source>
</evidence>
<proteinExistence type="predicted"/>
<keyword evidence="2" id="KW-1185">Reference proteome</keyword>
<sequence>MYMKNLKKLLFIWIPILSVVILIQNPLMVALASPVPNTNPNVASSVSNSSMTGNEGFGTGGPEVIAKLLSEEDAANSNSTTNNSITSNSAENTNVFHTKELDITKHTLRSGDTSDAITGTIVNNSPVEVNYVDINAALFDANNNLIGTVSGTVDFPTLKPGEDSTFKVDVSADLKELLDHYMLFVLGTPKA</sequence>
<dbReference type="EMBL" id="VOAH01000001">
    <property type="protein sequence ID" value="TVP41894.1"/>
    <property type="molecule type" value="Genomic_DNA"/>
</dbReference>
<name>A0A557SZ62_9ARCH</name>
<protein>
    <submittedName>
        <fullName evidence="1">Uncharacterized protein</fullName>
    </submittedName>
</protein>
<accession>A0A557SZ62</accession>
<dbReference type="Proteomes" id="UP000315289">
    <property type="component" value="Unassembled WGS sequence"/>
</dbReference>
<gene>
    <name evidence="1" type="ORF">NARC_10300</name>
</gene>
<dbReference type="NCBIfam" id="NF038353">
    <property type="entry name" value="FxLYD_dom"/>
    <property type="match status" value="1"/>
</dbReference>
<comment type="caution">
    <text evidence="1">The sequence shown here is derived from an EMBL/GenBank/DDBJ whole genome shotgun (WGS) entry which is preliminary data.</text>
</comment>
<dbReference type="InterPro" id="IPR047676">
    <property type="entry name" value="FxLYD_dom"/>
</dbReference>
<evidence type="ECO:0000313" key="2">
    <source>
        <dbReference type="Proteomes" id="UP000315289"/>
    </source>
</evidence>
<organism evidence="1 2">
    <name type="scientific">Candidatus Nitrosocosmicus arcticus</name>
    <dbReference type="NCBI Taxonomy" id="2035267"/>
    <lineage>
        <taxon>Archaea</taxon>
        <taxon>Nitrososphaerota</taxon>
        <taxon>Nitrososphaeria</taxon>
        <taxon>Nitrososphaerales</taxon>
        <taxon>Nitrososphaeraceae</taxon>
        <taxon>Candidatus Nitrosocosmicus</taxon>
    </lineage>
</organism>
<reference evidence="1 2" key="1">
    <citation type="journal article" date="2019" name="Front. Microbiol.">
        <title>Ammonia Oxidation by the Arctic Terrestrial Thaumarchaeote Candidatus Nitrosocosmicus arcticus Is Stimulated by Increasing Temperatures.</title>
        <authorList>
            <person name="Alves R.J.E."/>
            <person name="Kerou M."/>
            <person name="Zappe A."/>
            <person name="Bittner R."/>
            <person name="Abby S.S."/>
            <person name="Schmidt H.A."/>
            <person name="Pfeifer K."/>
            <person name="Schleper C."/>
        </authorList>
    </citation>
    <scope>NUCLEOTIDE SEQUENCE [LARGE SCALE GENOMIC DNA]</scope>
    <source>
        <strain evidence="1 2">Kfb</strain>
    </source>
</reference>
<dbReference type="AlphaFoldDB" id="A0A557SZ62"/>